<name>A0A0S8GD10_UNCW3</name>
<accession>A0A0S8GD10</accession>
<organism evidence="1 2">
    <name type="scientific">candidate division WOR_3 bacterium SM23_60</name>
    <dbReference type="NCBI Taxonomy" id="1703780"/>
    <lineage>
        <taxon>Bacteria</taxon>
        <taxon>Bacteria division WOR-3</taxon>
    </lineage>
</organism>
<dbReference type="EMBL" id="LJUO01000081">
    <property type="protein sequence ID" value="KPK70734.1"/>
    <property type="molecule type" value="Genomic_DNA"/>
</dbReference>
<sequence>MVRTFCCLCGALLLVVCARERIDRRLVAYLQQERTVRQKVQDEQTLSDSLKALQKRFNVDRAQQLARVSDNPEDWLYLLEALEHTQ</sequence>
<dbReference type="Proteomes" id="UP000051096">
    <property type="component" value="Unassembled WGS sequence"/>
</dbReference>
<evidence type="ECO:0000313" key="2">
    <source>
        <dbReference type="Proteomes" id="UP000051096"/>
    </source>
</evidence>
<comment type="caution">
    <text evidence="1">The sequence shown here is derived from an EMBL/GenBank/DDBJ whole genome shotgun (WGS) entry which is preliminary data.</text>
</comment>
<gene>
    <name evidence="1" type="ORF">AMJ87_08340</name>
</gene>
<dbReference type="AlphaFoldDB" id="A0A0S8GD10"/>
<reference evidence="1 2" key="1">
    <citation type="journal article" date="2015" name="Microbiome">
        <title>Genomic resolution of linkages in carbon, nitrogen, and sulfur cycling among widespread estuary sediment bacteria.</title>
        <authorList>
            <person name="Baker B.J."/>
            <person name="Lazar C.S."/>
            <person name="Teske A.P."/>
            <person name="Dick G.J."/>
        </authorList>
    </citation>
    <scope>NUCLEOTIDE SEQUENCE [LARGE SCALE GENOMIC DNA]</scope>
    <source>
        <strain evidence="1">SM23_60</strain>
    </source>
</reference>
<evidence type="ECO:0000313" key="1">
    <source>
        <dbReference type="EMBL" id="KPK70734.1"/>
    </source>
</evidence>
<proteinExistence type="predicted"/>
<protein>
    <submittedName>
        <fullName evidence="1">Uncharacterized protein</fullName>
    </submittedName>
</protein>